<organism evidence="7 8">
    <name type="scientific">Paraburkholderia bryophila</name>
    <dbReference type="NCBI Taxonomy" id="420952"/>
    <lineage>
        <taxon>Bacteria</taxon>
        <taxon>Pseudomonadati</taxon>
        <taxon>Pseudomonadota</taxon>
        <taxon>Betaproteobacteria</taxon>
        <taxon>Burkholderiales</taxon>
        <taxon>Burkholderiaceae</taxon>
        <taxon>Paraburkholderia</taxon>
    </lineage>
</organism>
<keyword evidence="4" id="KW-0804">Transcription</keyword>
<dbReference type="PANTHER" id="PTHR30126">
    <property type="entry name" value="HTH-TYPE TRANSCRIPTIONAL REGULATOR"/>
    <property type="match status" value="1"/>
</dbReference>
<dbReference type="EMBL" id="JACCAU010000001">
    <property type="protein sequence ID" value="NYH15627.1"/>
    <property type="molecule type" value="Genomic_DNA"/>
</dbReference>
<reference evidence="7 8" key="1">
    <citation type="submission" date="2020-07" db="EMBL/GenBank/DDBJ databases">
        <title>Exploring microbial biodiversity for novel pathways involved in the catabolism of aromatic compounds derived from lignin.</title>
        <authorList>
            <person name="Elkins J."/>
        </authorList>
    </citation>
    <scope>NUCLEOTIDE SEQUENCE [LARGE SCALE GENOMIC DNA]</scope>
    <source>
        <strain evidence="7 8">H2C3B</strain>
    </source>
</reference>
<gene>
    <name evidence="7" type="ORF">GGD41_002855</name>
</gene>
<comment type="similarity">
    <text evidence="1">Belongs to the LysR transcriptional regulatory family.</text>
</comment>
<accession>A0A7Y9W7H0</accession>
<dbReference type="InterPro" id="IPR036388">
    <property type="entry name" value="WH-like_DNA-bd_sf"/>
</dbReference>
<evidence type="ECO:0000313" key="7">
    <source>
        <dbReference type="EMBL" id="NYH15627.1"/>
    </source>
</evidence>
<dbReference type="GO" id="GO:0003700">
    <property type="term" value="F:DNA-binding transcription factor activity"/>
    <property type="evidence" value="ECO:0007669"/>
    <property type="project" value="InterPro"/>
</dbReference>
<dbReference type="InterPro" id="IPR005119">
    <property type="entry name" value="LysR_subst-bd"/>
</dbReference>
<protein>
    <submittedName>
        <fullName evidence="7">DNA-binding transcriptional LysR family regulator</fullName>
    </submittedName>
</protein>
<evidence type="ECO:0000256" key="1">
    <source>
        <dbReference type="ARBA" id="ARBA00009437"/>
    </source>
</evidence>
<evidence type="ECO:0000256" key="4">
    <source>
        <dbReference type="ARBA" id="ARBA00023163"/>
    </source>
</evidence>
<dbReference type="SUPFAM" id="SSF46785">
    <property type="entry name" value="Winged helix' DNA-binding domain"/>
    <property type="match status" value="1"/>
</dbReference>
<evidence type="ECO:0000256" key="2">
    <source>
        <dbReference type="ARBA" id="ARBA00023015"/>
    </source>
</evidence>
<name>A0A7Y9W7H0_9BURK</name>
<sequence length="496" mass="55173">MTELRHIGTGAGLQDIAEHKAEHDGDRRDDFEIDQGLETDSPERTTVANAGDPDDHAREHDRHDDHFDKTNKDVSGGLQKTRDDRFALLRKMIQDNAHHNADDEPNQNLPGKPNTRLACRVLGGSCFNSGIHASSRSEPTMWTGRLLASAASIERGWKLDDHTLSSQKKQKKRFFSMRNYRLNSWFEHDMLTFKQMEALYWIVQLGSFEAAAVRLNTTQSAVSKRVQELERAFGLAIFDRTYRSARLTEKGAELLDHAKELLERRDQVVDRMSSKESLARQIRIGVTELTALTWLPRLIAAIQHEYPKVQVEAEVDLNATLRERLGAATVDVIIVPQTNEAEPYATTPVGQVDNAWMCAASLAPKKTAIPLSEIGKFPLILQGGLSGTGYVYSRFLQEQGVALQKVLASNSLVAQIGLTLSGLGVSYLPKACLSRMLERRALVEVRTRPALPPIKYIAMHRGDQVQSLSSAVARLAAQTCDFNSNLFDQAEHGASG</sequence>
<feature type="compositionally biased region" description="Basic and acidic residues" evidence="5">
    <location>
        <begin position="53"/>
        <end position="72"/>
    </location>
</feature>
<proteinExistence type="inferred from homology"/>
<dbReference type="Pfam" id="PF00126">
    <property type="entry name" value="HTH_1"/>
    <property type="match status" value="1"/>
</dbReference>
<dbReference type="PRINTS" id="PR00039">
    <property type="entry name" value="HTHLYSR"/>
</dbReference>
<comment type="caution">
    <text evidence="7">The sequence shown here is derived from an EMBL/GenBank/DDBJ whole genome shotgun (WGS) entry which is preliminary data.</text>
</comment>
<dbReference type="AlphaFoldDB" id="A0A7Y9W7H0"/>
<dbReference type="InterPro" id="IPR000847">
    <property type="entry name" value="LysR_HTH_N"/>
</dbReference>
<evidence type="ECO:0000259" key="6">
    <source>
        <dbReference type="PROSITE" id="PS50931"/>
    </source>
</evidence>
<dbReference type="Pfam" id="PF03466">
    <property type="entry name" value="LysR_substrate"/>
    <property type="match status" value="1"/>
</dbReference>
<dbReference type="InterPro" id="IPR036390">
    <property type="entry name" value="WH_DNA-bd_sf"/>
</dbReference>
<evidence type="ECO:0000313" key="8">
    <source>
        <dbReference type="Proteomes" id="UP000572540"/>
    </source>
</evidence>
<dbReference type="Gene3D" id="1.10.10.10">
    <property type="entry name" value="Winged helix-like DNA-binding domain superfamily/Winged helix DNA-binding domain"/>
    <property type="match status" value="1"/>
</dbReference>
<dbReference type="PROSITE" id="PS50931">
    <property type="entry name" value="HTH_LYSR"/>
    <property type="match status" value="1"/>
</dbReference>
<dbReference type="GO" id="GO:0000976">
    <property type="term" value="F:transcription cis-regulatory region binding"/>
    <property type="evidence" value="ECO:0007669"/>
    <property type="project" value="TreeGrafter"/>
</dbReference>
<dbReference type="Gene3D" id="3.40.190.290">
    <property type="match status" value="1"/>
</dbReference>
<keyword evidence="2" id="KW-0805">Transcription regulation</keyword>
<dbReference type="Proteomes" id="UP000572540">
    <property type="component" value="Unassembled WGS sequence"/>
</dbReference>
<dbReference type="PANTHER" id="PTHR30126:SF77">
    <property type="entry name" value="TRANSCRIPTIONAL REGULATORY PROTEIN"/>
    <property type="match status" value="1"/>
</dbReference>
<keyword evidence="3 7" id="KW-0238">DNA-binding</keyword>
<feature type="region of interest" description="Disordered" evidence="5">
    <location>
        <begin position="1"/>
        <end position="80"/>
    </location>
</feature>
<feature type="compositionally biased region" description="Basic and acidic residues" evidence="5">
    <location>
        <begin position="16"/>
        <end position="30"/>
    </location>
</feature>
<evidence type="ECO:0000256" key="3">
    <source>
        <dbReference type="ARBA" id="ARBA00023125"/>
    </source>
</evidence>
<dbReference type="SUPFAM" id="SSF53850">
    <property type="entry name" value="Periplasmic binding protein-like II"/>
    <property type="match status" value="1"/>
</dbReference>
<feature type="domain" description="HTH lysR-type" evidence="6">
    <location>
        <begin position="191"/>
        <end position="248"/>
    </location>
</feature>
<evidence type="ECO:0000256" key="5">
    <source>
        <dbReference type="SAM" id="MobiDB-lite"/>
    </source>
</evidence>
<dbReference type="CDD" id="cd05466">
    <property type="entry name" value="PBP2_LTTR_substrate"/>
    <property type="match status" value="1"/>
</dbReference>